<accession>A0A0P7ZJV7</accession>
<protein>
    <submittedName>
        <fullName evidence="3">Cobalamin biosynthesis protein CbiG</fullName>
    </submittedName>
</protein>
<organism evidence="3 4">
    <name type="scientific">Candidatus Methanoperedens nitratireducens</name>
    <dbReference type="NCBI Taxonomy" id="1392998"/>
    <lineage>
        <taxon>Archaea</taxon>
        <taxon>Methanobacteriati</taxon>
        <taxon>Methanobacteriota</taxon>
        <taxon>Stenosarchaea group</taxon>
        <taxon>Methanomicrobia</taxon>
        <taxon>Methanosarcinales</taxon>
        <taxon>ANME-2 cluster</taxon>
        <taxon>Candidatus Methanoperedentaceae</taxon>
        <taxon>Candidatus Methanoperedens</taxon>
    </lineage>
</organism>
<dbReference type="InterPro" id="IPR038029">
    <property type="entry name" value="GbiG_N_sf"/>
</dbReference>
<name>A0A0P7ZJV7_9EURY</name>
<gene>
    <name evidence="3" type="ORF">MPEBLZ_01296</name>
</gene>
<dbReference type="Gene3D" id="3.40.50.11220">
    <property type="match status" value="1"/>
</dbReference>
<evidence type="ECO:0000259" key="2">
    <source>
        <dbReference type="Pfam" id="PF11760"/>
    </source>
</evidence>
<dbReference type="EMBL" id="LKCM01000106">
    <property type="protein sequence ID" value="KPQ44157.1"/>
    <property type="molecule type" value="Genomic_DNA"/>
</dbReference>
<dbReference type="Proteomes" id="UP000050360">
    <property type="component" value="Unassembled WGS sequence"/>
</dbReference>
<dbReference type="PANTHER" id="PTHR37477:SF1">
    <property type="entry name" value="COBALT-PRECORRIN-5A HYDROLASE"/>
    <property type="match status" value="1"/>
</dbReference>
<dbReference type="InterPro" id="IPR021744">
    <property type="entry name" value="CbiG_N"/>
</dbReference>
<dbReference type="PATRIC" id="fig|1719120.3.peg.1392"/>
<dbReference type="Pfam" id="PF11760">
    <property type="entry name" value="CbiG_N"/>
    <property type="match status" value="1"/>
</dbReference>
<sequence>MGELAIIAFSRNIDIAKKIKDVTGGDIIEYSKDAFMIAFEEYRSIIAIMASGIAVRNIAPLICDKWKDPAVVVVDSGLNYAIPILGGHHGGNELAKKLAVMGIIPVITTATQAMGKESVEGIADSLGCRIINRDSTKKVNLALLESELEVLDIKGPKIVVVEDDVSVLKRKGLVVGIGANRGVSKSEVIKAINAALLELDARIEDVNYFASAMIKENEKGIIDASEAFGKEMRFISHDIINSIHAPTPSRAKNLGLNGVCEPAALALSEEKKLLLKKRIYGNVTIAIAR</sequence>
<dbReference type="GO" id="GO:0009236">
    <property type="term" value="P:cobalamin biosynthetic process"/>
    <property type="evidence" value="ECO:0007669"/>
    <property type="project" value="InterPro"/>
</dbReference>
<dbReference type="NCBIfam" id="NF004465">
    <property type="entry name" value="PRK05788.1-3"/>
    <property type="match status" value="1"/>
</dbReference>
<dbReference type="InterPro" id="IPR002750">
    <property type="entry name" value="CobE/GbiG_C"/>
</dbReference>
<dbReference type="InterPro" id="IPR036518">
    <property type="entry name" value="CobE/GbiG_C_sf"/>
</dbReference>
<dbReference type="Gene3D" id="3.30.420.180">
    <property type="entry name" value="CobE/GbiG C-terminal domain"/>
    <property type="match status" value="1"/>
</dbReference>
<dbReference type="PANTHER" id="PTHR37477">
    <property type="entry name" value="COBALT-PRECORRIN-5A HYDROLASE"/>
    <property type="match status" value="1"/>
</dbReference>
<dbReference type="SUPFAM" id="SSF159672">
    <property type="entry name" value="CbiG N-terminal domain-like"/>
    <property type="match status" value="1"/>
</dbReference>
<feature type="domain" description="CobE/GbiG C-terminal" evidence="1">
    <location>
        <begin position="173"/>
        <end position="288"/>
    </location>
</feature>
<comment type="caution">
    <text evidence="3">The sequence shown here is derived from an EMBL/GenBank/DDBJ whole genome shotgun (WGS) entry which is preliminary data.</text>
</comment>
<dbReference type="SUPFAM" id="SSF159664">
    <property type="entry name" value="CobE/GbiG C-terminal domain-like"/>
    <property type="match status" value="1"/>
</dbReference>
<evidence type="ECO:0000313" key="3">
    <source>
        <dbReference type="EMBL" id="KPQ44157.1"/>
    </source>
</evidence>
<dbReference type="AlphaFoldDB" id="A0A0P7ZJV7"/>
<evidence type="ECO:0000259" key="1">
    <source>
        <dbReference type="Pfam" id="PF01890"/>
    </source>
</evidence>
<reference evidence="3 4" key="1">
    <citation type="submission" date="2015-09" db="EMBL/GenBank/DDBJ databases">
        <title>A metagenomics-based metabolic model of nitrate-dependent anaerobic oxidation of methane by Methanoperedens-like archaea.</title>
        <authorList>
            <person name="Arshad A."/>
            <person name="Speth D.R."/>
            <person name="De Graaf R.M."/>
            <person name="Op Den Camp H.J."/>
            <person name="Jetten M.S."/>
            <person name="Welte C.U."/>
        </authorList>
    </citation>
    <scope>NUCLEOTIDE SEQUENCE [LARGE SCALE GENOMIC DNA]</scope>
</reference>
<evidence type="ECO:0000313" key="4">
    <source>
        <dbReference type="Proteomes" id="UP000050360"/>
    </source>
</evidence>
<dbReference type="InterPro" id="IPR052553">
    <property type="entry name" value="CbiG_hydrolase"/>
</dbReference>
<proteinExistence type="predicted"/>
<dbReference type="Pfam" id="PF01890">
    <property type="entry name" value="CbiG_C"/>
    <property type="match status" value="1"/>
</dbReference>
<feature type="domain" description="Cobalamin synthesis G N-terminal" evidence="2">
    <location>
        <begin position="37"/>
        <end position="111"/>
    </location>
</feature>